<accession>A0A151MGX4</accession>
<dbReference type="Proteomes" id="UP000050525">
    <property type="component" value="Unassembled WGS sequence"/>
</dbReference>
<proteinExistence type="predicted"/>
<evidence type="ECO:0000313" key="2">
    <source>
        <dbReference type="EMBL" id="KYO23761.1"/>
    </source>
</evidence>
<protein>
    <submittedName>
        <fullName evidence="2">Uncharacterized protein</fullName>
    </submittedName>
</protein>
<comment type="caution">
    <text evidence="2">The sequence shown here is derived from an EMBL/GenBank/DDBJ whole genome shotgun (WGS) entry which is preliminary data.</text>
</comment>
<sequence>MHLREPRGKATFVPLCHHNSANGRAAAGCSRGRPCRALLQSVSLSGRLAREQPAPPAGIRHTDAPVPGHPQYPESSFALHTEKEEGAHQSSHVHHCLKQDLFSKQYKSSFR</sequence>
<reference evidence="2 3" key="1">
    <citation type="journal article" date="2012" name="Genome Biol.">
        <title>Sequencing three crocodilian genomes to illuminate the evolution of archosaurs and amniotes.</title>
        <authorList>
            <person name="St John J.A."/>
            <person name="Braun E.L."/>
            <person name="Isberg S.R."/>
            <person name="Miles L.G."/>
            <person name="Chong A.Y."/>
            <person name="Gongora J."/>
            <person name="Dalzell P."/>
            <person name="Moran C."/>
            <person name="Bed'hom B."/>
            <person name="Abzhanov A."/>
            <person name="Burgess S.C."/>
            <person name="Cooksey A.M."/>
            <person name="Castoe T.A."/>
            <person name="Crawford N.G."/>
            <person name="Densmore L.D."/>
            <person name="Drew J.C."/>
            <person name="Edwards S.V."/>
            <person name="Faircloth B.C."/>
            <person name="Fujita M.K."/>
            <person name="Greenwold M.J."/>
            <person name="Hoffmann F.G."/>
            <person name="Howard J.M."/>
            <person name="Iguchi T."/>
            <person name="Janes D.E."/>
            <person name="Khan S.Y."/>
            <person name="Kohno S."/>
            <person name="de Koning A.J."/>
            <person name="Lance S.L."/>
            <person name="McCarthy F.M."/>
            <person name="McCormack J.E."/>
            <person name="Merchant M.E."/>
            <person name="Peterson D.G."/>
            <person name="Pollock D.D."/>
            <person name="Pourmand N."/>
            <person name="Raney B.J."/>
            <person name="Roessler K.A."/>
            <person name="Sanford J.R."/>
            <person name="Sawyer R.H."/>
            <person name="Schmidt C.J."/>
            <person name="Triplett E.W."/>
            <person name="Tuberville T.D."/>
            <person name="Venegas-Anaya M."/>
            <person name="Howard J.T."/>
            <person name="Jarvis E.D."/>
            <person name="Guillette L.J.Jr."/>
            <person name="Glenn T.C."/>
            <person name="Green R.E."/>
            <person name="Ray D.A."/>
        </authorList>
    </citation>
    <scope>NUCLEOTIDE SEQUENCE [LARGE SCALE GENOMIC DNA]</scope>
    <source>
        <strain evidence="2">KSC_2009_1</strain>
    </source>
</reference>
<organism evidence="2 3">
    <name type="scientific">Alligator mississippiensis</name>
    <name type="common">American alligator</name>
    <dbReference type="NCBI Taxonomy" id="8496"/>
    <lineage>
        <taxon>Eukaryota</taxon>
        <taxon>Metazoa</taxon>
        <taxon>Chordata</taxon>
        <taxon>Craniata</taxon>
        <taxon>Vertebrata</taxon>
        <taxon>Euteleostomi</taxon>
        <taxon>Archelosauria</taxon>
        <taxon>Archosauria</taxon>
        <taxon>Crocodylia</taxon>
        <taxon>Alligatoridae</taxon>
        <taxon>Alligatorinae</taxon>
        <taxon>Alligator</taxon>
    </lineage>
</organism>
<keyword evidence="3" id="KW-1185">Reference proteome</keyword>
<name>A0A151MGX4_ALLMI</name>
<evidence type="ECO:0000313" key="3">
    <source>
        <dbReference type="Proteomes" id="UP000050525"/>
    </source>
</evidence>
<dbReference type="EMBL" id="AKHW03006178">
    <property type="protein sequence ID" value="KYO23761.1"/>
    <property type="molecule type" value="Genomic_DNA"/>
</dbReference>
<dbReference type="AlphaFoldDB" id="A0A151MGX4"/>
<gene>
    <name evidence="2" type="ORF">Y1Q_0002372</name>
</gene>
<evidence type="ECO:0000256" key="1">
    <source>
        <dbReference type="SAM" id="MobiDB-lite"/>
    </source>
</evidence>
<feature type="region of interest" description="Disordered" evidence="1">
    <location>
        <begin position="49"/>
        <end position="94"/>
    </location>
</feature>